<dbReference type="EMBL" id="JH687895">
    <property type="protein sequence ID" value="EJD35293.1"/>
    <property type="molecule type" value="Genomic_DNA"/>
</dbReference>
<organism evidence="4 5">
    <name type="scientific">Auricularia subglabra (strain TFB-10046 / SS5)</name>
    <name type="common">White-rot fungus</name>
    <name type="synonym">Auricularia delicata (strain TFB10046)</name>
    <dbReference type="NCBI Taxonomy" id="717982"/>
    <lineage>
        <taxon>Eukaryota</taxon>
        <taxon>Fungi</taxon>
        <taxon>Dikarya</taxon>
        <taxon>Basidiomycota</taxon>
        <taxon>Agaricomycotina</taxon>
        <taxon>Agaricomycetes</taxon>
        <taxon>Auriculariales</taxon>
        <taxon>Auriculariaceae</taxon>
        <taxon>Auricularia</taxon>
    </lineage>
</organism>
<gene>
    <name evidence="4" type="ORF">AURDEDRAFT_109060</name>
</gene>
<sequence length="804" mass="88500">MIDHIIGKPSPSYKRSQVFLVMLFWVWRIVSGDRRGPRILWLRSLNRALCTFSRFTPWQIVASTLTVLYALRNADNIIGLGCASAHSAQYSRAYYRATWIVTGLDAGFATAMTVKPKWLRDICSVIFSIYYIIYANEADEKLRKFRAVCTVEMLRVTWEKTSNPYVSAPPRVRHVRQLLLPRPPSSSYKRPIAAWLFFAKPERELAGQTDLILDIPGGGFISMSPANHEERLRRWAISTGKPVLSIDYSKAPEYPFPFALDECFDAYRVIAESYGRLIGMSGKRLNIIMTGDSAGANLCVTTIFKILESPTPILHPVAVVLAYACLDFNFTSWMTPANMRVLRSEHPLSVVKDVSDRRLRKKKSWAQSLSLPQALPFGTRSALTTPTEKSMPKMVARAKTVAVMGKGSPAAEDEEGNAADEEPEDDADDISPEGPENRPISAYVMYDAEMLDKQQAELAEERHKSDSARKATTKSPIGTRLAMTSRTGYFQDRIIAPSMMRAMAILYVGPKHNPDFGTDYYLSPILASNALLARFPRLLMTCGEKDPFVDDTVIFAGRIREAKRARKQELLRGKAGAALRMSVPASAADERLMHESEEDWVQMEIMEGWSHGYLQMTSLLPEARTTIEHIANWIDGTFAAANAAPPVQSPHQQRRRPSHTLHHRATPDLGASGGGLGVTSSETETERDEVLTFVPKKRRSPPPSFNSNARRASSSGVSPPTLSVTKSSASPSSDETLGPFTPPSGEGASTKASGQSPGAGAQPGGVRAGTPTTKAGLLSEAVLLRRRMDDVVLGLGEVDSHTAA</sequence>
<keyword evidence="5" id="KW-1185">Reference proteome</keyword>
<dbReference type="GO" id="GO:0019433">
    <property type="term" value="P:triglyceride catabolic process"/>
    <property type="evidence" value="ECO:0007669"/>
    <property type="project" value="TreeGrafter"/>
</dbReference>
<feature type="region of interest" description="Disordered" evidence="1">
    <location>
        <begin position="456"/>
        <end position="475"/>
    </location>
</feature>
<reference evidence="5" key="1">
    <citation type="journal article" date="2012" name="Science">
        <title>The Paleozoic origin of enzymatic lignin decomposition reconstructed from 31 fungal genomes.</title>
        <authorList>
            <person name="Floudas D."/>
            <person name="Binder M."/>
            <person name="Riley R."/>
            <person name="Barry K."/>
            <person name="Blanchette R.A."/>
            <person name="Henrissat B."/>
            <person name="Martinez A.T."/>
            <person name="Otillar R."/>
            <person name="Spatafora J.W."/>
            <person name="Yadav J.S."/>
            <person name="Aerts A."/>
            <person name="Benoit I."/>
            <person name="Boyd A."/>
            <person name="Carlson A."/>
            <person name="Copeland A."/>
            <person name="Coutinho P.M."/>
            <person name="de Vries R.P."/>
            <person name="Ferreira P."/>
            <person name="Findley K."/>
            <person name="Foster B."/>
            <person name="Gaskell J."/>
            <person name="Glotzer D."/>
            <person name="Gorecki P."/>
            <person name="Heitman J."/>
            <person name="Hesse C."/>
            <person name="Hori C."/>
            <person name="Igarashi K."/>
            <person name="Jurgens J.A."/>
            <person name="Kallen N."/>
            <person name="Kersten P."/>
            <person name="Kohler A."/>
            <person name="Kuees U."/>
            <person name="Kumar T.K.A."/>
            <person name="Kuo A."/>
            <person name="LaButti K."/>
            <person name="Larrondo L.F."/>
            <person name="Lindquist E."/>
            <person name="Ling A."/>
            <person name="Lombard V."/>
            <person name="Lucas S."/>
            <person name="Lundell T."/>
            <person name="Martin R."/>
            <person name="McLaughlin D.J."/>
            <person name="Morgenstern I."/>
            <person name="Morin E."/>
            <person name="Murat C."/>
            <person name="Nagy L.G."/>
            <person name="Nolan M."/>
            <person name="Ohm R.A."/>
            <person name="Patyshakuliyeva A."/>
            <person name="Rokas A."/>
            <person name="Ruiz-Duenas F.J."/>
            <person name="Sabat G."/>
            <person name="Salamov A."/>
            <person name="Samejima M."/>
            <person name="Schmutz J."/>
            <person name="Slot J.C."/>
            <person name="St John F."/>
            <person name="Stenlid J."/>
            <person name="Sun H."/>
            <person name="Sun S."/>
            <person name="Syed K."/>
            <person name="Tsang A."/>
            <person name="Wiebenga A."/>
            <person name="Young D."/>
            <person name="Pisabarro A."/>
            <person name="Eastwood D.C."/>
            <person name="Martin F."/>
            <person name="Cullen D."/>
            <person name="Grigoriev I.V."/>
            <person name="Hibbett D.S."/>
        </authorList>
    </citation>
    <scope>NUCLEOTIDE SEQUENCE [LARGE SCALE GENOMIC DNA]</scope>
    <source>
        <strain evidence="5">TFB10046</strain>
    </source>
</reference>
<feature type="compositionally biased region" description="Low complexity" evidence="1">
    <location>
        <begin position="706"/>
        <end position="715"/>
    </location>
</feature>
<feature type="compositionally biased region" description="Acidic residues" evidence="1">
    <location>
        <begin position="411"/>
        <end position="431"/>
    </location>
</feature>
<feature type="compositionally biased region" description="Basic and acidic residues" evidence="1">
    <location>
        <begin position="456"/>
        <end position="469"/>
    </location>
</feature>
<feature type="domain" description="Alpha/beta hydrolase fold-3" evidence="3">
    <location>
        <begin position="217"/>
        <end position="332"/>
    </location>
</feature>
<proteinExistence type="predicted"/>
<dbReference type="Gene3D" id="3.40.50.1820">
    <property type="entry name" value="alpha/beta hydrolase"/>
    <property type="match status" value="2"/>
</dbReference>
<dbReference type="GO" id="GO:0005829">
    <property type="term" value="C:cytosol"/>
    <property type="evidence" value="ECO:0007669"/>
    <property type="project" value="TreeGrafter"/>
</dbReference>
<name>J0LEL3_AURST</name>
<keyword evidence="4" id="KW-0378">Hydrolase</keyword>
<dbReference type="Pfam" id="PF07859">
    <property type="entry name" value="Abhydrolase_3"/>
    <property type="match status" value="2"/>
</dbReference>
<feature type="signal peptide" evidence="2">
    <location>
        <begin position="1"/>
        <end position="32"/>
    </location>
</feature>
<feature type="region of interest" description="Disordered" evidence="1">
    <location>
        <begin position="644"/>
        <end position="775"/>
    </location>
</feature>
<evidence type="ECO:0000313" key="5">
    <source>
        <dbReference type="Proteomes" id="UP000006514"/>
    </source>
</evidence>
<dbReference type="Proteomes" id="UP000006514">
    <property type="component" value="Unassembled WGS sequence"/>
</dbReference>
<feature type="region of interest" description="Disordered" evidence="1">
    <location>
        <begin position="404"/>
        <end position="438"/>
    </location>
</feature>
<dbReference type="GO" id="GO:0004771">
    <property type="term" value="F:sterol ester esterase activity"/>
    <property type="evidence" value="ECO:0007669"/>
    <property type="project" value="TreeGrafter"/>
</dbReference>
<dbReference type="eggNOG" id="KOG4388">
    <property type="taxonomic scope" value="Eukaryota"/>
</dbReference>
<accession>J0LEL3</accession>
<dbReference type="SUPFAM" id="SSF53474">
    <property type="entry name" value="alpha/beta-Hydrolases"/>
    <property type="match status" value="1"/>
</dbReference>
<evidence type="ECO:0000259" key="3">
    <source>
        <dbReference type="Pfam" id="PF07859"/>
    </source>
</evidence>
<evidence type="ECO:0000256" key="2">
    <source>
        <dbReference type="SAM" id="SignalP"/>
    </source>
</evidence>
<feature type="chain" id="PRO_5003735868" evidence="2">
    <location>
        <begin position="33"/>
        <end position="804"/>
    </location>
</feature>
<evidence type="ECO:0000313" key="4">
    <source>
        <dbReference type="EMBL" id="EJD35293.1"/>
    </source>
</evidence>
<dbReference type="PANTHER" id="PTHR23025">
    <property type="entry name" value="TRIACYLGLYCEROL LIPASE"/>
    <property type="match status" value="1"/>
</dbReference>
<feature type="compositionally biased region" description="Polar residues" evidence="1">
    <location>
        <begin position="716"/>
        <end position="735"/>
    </location>
</feature>
<feature type="domain" description="Alpha/beta hydrolase fold-3" evidence="3">
    <location>
        <begin position="483"/>
        <end position="571"/>
    </location>
</feature>
<dbReference type="OrthoDB" id="5570009at2759"/>
<keyword evidence="2" id="KW-0732">Signal</keyword>
<feature type="compositionally biased region" description="Basic residues" evidence="1">
    <location>
        <begin position="652"/>
        <end position="664"/>
    </location>
</feature>
<protein>
    <submittedName>
        <fullName evidence="4">Alpha/beta-hydrolase</fullName>
    </submittedName>
</protein>
<dbReference type="GO" id="GO:0004806">
    <property type="term" value="F:triacylglycerol lipase activity"/>
    <property type="evidence" value="ECO:0007669"/>
    <property type="project" value="TreeGrafter"/>
</dbReference>
<dbReference type="InParanoid" id="J0LEL3"/>
<dbReference type="KEGG" id="adl:AURDEDRAFT_109060"/>
<dbReference type="PANTHER" id="PTHR23025:SF3">
    <property type="entry name" value="HORMONE-SENSITIVE LIPASE"/>
    <property type="match status" value="1"/>
</dbReference>
<dbReference type="InterPro" id="IPR013094">
    <property type="entry name" value="AB_hydrolase_3"/>
</dbReference>
<dbReference type="OMA" id="NMYDATY"/>
<dbReference type="InterPro" id="IPR029058">
    <property type="entry name" value="AB_hydrolase_fold"/>
</dbReference>
<dbReference type="AlphaFoldDB" id="J0LEL3"/>
<evidence type="ECO:0000256" key="1">
    <source>
        <dbReference type="SAM" id="MobiDB-lite"/>
    </source>
</evidence>